<reference evidence="1 2" key="1">
    <citation type="submission" date="2013-11" db="EMBL/GenBank/DDBJ databases">
        <title>Genome sequencing of Stegodyphus mimosarum.</title>
        <authorList>
            <person name="Bechsgaard J."/>
        </authorList>
    </citation>
    <scope>NUCLEOTIDE SEQUENCE [LARGE SCALE GENOMIC DNA]</scope>
</reference>
<dbReference type="EMBL" id="KK116128">
    <property type="protein sequence ID" value="KFM66919.1"/>
    <property type="molecule type" value="Genomic_DNA"/>
</dbReference>
<feature type="non-terminal residue" evidence="1">
    <location>
        <position position="53"/>
    </location>
</feature>
<dbReference type="Proteomes" id="UP000054359">
    <property type="component" value="Unassembled WGS sequence"/>
</dbReference>
<dbReference type="AlphaFoldDB" id="A0A087TP80"/>
<proteinExistence type="predicted"/>
<evidence type="ECO:0000313" key="2">
    <source>
        <dbReference type="Proteomes" id="UP000054359"/>
    </source>
</evidence>
<gene>
    <name evidence="1" type="ORF">X975_14081</name>
</gene>
<organism evidence="1 2">
    <name type="scientific">Stegodyphus mimosarum</name>
    <name type="common">African social velvet spider</name>
    <dbReference type="NCBI Taxonomy" id="407821"/>
    <lineage>
        <taxon>Eukaryota</taxon>
        <taxon>Metazoa</taxon>
        <taxon>Ecdysozoa</taxon>
        <taxon>Arthropoda</taxon>
        <taxon>Chelicerata</taxon>
        <taxon>Arachnida</taxon>
        <taxon>Araneae</taxon>
        <taxon>Araneomorphae</taxon>
        <taxon>Entelegynae</taxon>
        <taxon>Eresoidea</taxon>
        <taxon>Eresidae</taxon>
        <taxon>Stegodyphus</taxon>
    </lineage>
</organism>
<evidence type="ECO:0000313" key="1">
    <source>
        <dbReference type="EMBL" id="KFM66919.1"/>
    </source>
</evidence>
<accession>A0A087TP80</accession>
<keyword evidence="2" id="KW-1185">Reference proteome</keyword>
<sequence length="53" mass="6567">MNRKSFRNFKTFWSVLQLEYFILLFRWNWIRENGFVAKNRSLLKVLLPFNLGN</sequence>
<name>A0A087TP80_STEMI</name>
<protein>
    <submittedName>
        <fullName evidence="1">Uncharacterized protein</fullName>
    </submittedName>
</protein>